<dbReference type="Proteomes" id="UP000019102">
    <property type="component" value="Unassembled WGS sequence"/>
</dbReference>
<dbReference type="InterPro" id="IPR028098">
    <property type="entry name" value="Glyco_trans_4-like_N"/>
</dbReference>
<keyword evidence="3" id="KW-1185">Reference proteome</keyword>
<dbReference type="PANTHER" id="PTHR45947">
    <property type="entry name" value="SULFOQUINOVOSYL TRANSFERASE SQD2"/>
    <property type="match status" value="1"/>
</dbReference>
<accession>W4VK80</accession>
<organism evidence="2 3">
    <name type="scientific">Gracilibacillus boraciitolerans JCM 21714</name>
    <dbReference type="NCBI Taxonomy" id="1298598"/>
    <lineage>
        <taxon>Bacteria</taxon>
        <taxon>Bacillati</taxon>
        <taxon>Bacillota</taxon>
        <taxon>Bacilli</taxon>
        <taxon>Bacillales</taxon>
        <taxon>Bacillaceae</taxon>
        <taxon>Gracilibacillus</taxon>
    </lineage>
</organism>
<evidence type="ECO:0000313" key="2">
    <source>
        <dbReference type="EMBL" id="GAE93174.1"/>
    </source>
</evidence>
<reference evidence="2 3" key="1">
    <citation type="journal article" date="2014" name="Genome Announc.">
        <title>Draft Genome Sequence of the Boron-Tolerant and Moderately Halotolerant Bacterium Gracilibacillus boraciitolerans JCM 21714T.</title>
        <authorList>
            <person name="Ahmed I."/>
            <person name="Oshima K."/>
            <person name="Suda W."/>
            <person name="Kitamura K."/>
            <person name="Iida T."/>
            <person name="Ohmori Y."/>
            <person name="Fujiwara T."/>
            <person name="Hattori M."/>
            <person name="Ohkuma M."/>
        </authorList>
    </citation>
    <scope>NUCLEOTIDE SEQUENCE [LARGE SCALE GENOMIC DNA]</scope>
    <source>
        <strain evidence="2 3">JCM 21714</strain>
    </source>
</reference>
<dbReference type="GO" id="GO:0016758">
    <property type="term" value="F:hexosyltransferase activity"/>
    <property type="evidence" value="ECO:0007669"/>
    <property type="project" value="TreeGrafter"/>
</dbReference>
<feature type="domain" description="Glycosyltransferase subfamily 4-like N-terminal" evidence="1">
    <location>
        <begin position="23"/>
        <end position="153"/>
    </location>
</feature>
<protein>
    <submittedName>
        <fullName evidence="2">Glycosyltransferase</fullName>
    </submittedName>
</protein>
<proteinExistence type="predicted"/>
<dbReference type="AlphaFoldDB" id="W4VK80"/>
<dbReference type="Gene3D" id="3.40.50.2000">
    <property type="entry name" value="Glycogen Phosphorylase B"/>
    <property type="match status" value="1"/>
</dbReference>
<evidence type="ECO:0000313" key="3">
    <source>
        <dbReference type="Proteomes" id="UP000019102"/>
    </source>
</evidence>
<dbReference type="Pfam" id="PF13439">
    <property type="entry name" value="Glyco_transf_4"/>
    <property type="match status" value="1"/>
</dbReference>
<sequence length="155" mass="18231">MTQTWGGKPLKILITTECYIPVINGVVTSIVNLRKELQILGHDVRVLTLSTTNKSFQESDIYYMSSLSMGKIYPGARISLSTHHSYLEEMIKWQPDIIHSQCEFSTFRIAKQIAKTINIPIVHTYHTVYEDYTHYFSPTHKWGEKRWWRYLAKKY</sequence>
<dbReference type="STRING" id="1298598.JCM21714_2226"/>
<dbReference type="eggNOG" id="COG0438">
    <property type="taxonomic scope" value="Bacteria"/>
</dbReference>
<name>W4VK80_9BACI</name>
<dbReference type="InterPro" id="IPR050194">
    <property type="entry name" value="Glycosyltransferase_grp1"/>
</dbReference>
<dbReference type="PANTHER" id="PTHR45947:SF3">
    <property type="entry name" value="SULFOQUINOVOSYL TRANSFERASE SQD2"/>
    <property type="match status" value="1"/>
</dbReference>
<evidence type="ECO:0000259" key="1">
    <source>
        <dbReference type="Pfam" id="PF13439"/>
    </source>
</evidence>
<comment type="caution">
    <text evidence="2">The sequence shown here is derived from an EMBL/GenBank/DDBJ whole genome shotgun (WGS) entry which is preliminary data.</text>
</comment>
<gene>
    <name evidence="2" type="ORF">JCM21714_2226</name>
</gene>
<dbReference type="SUPFAM" id="SSF53756">
    <property type="entry name" value="UDP-Glycosyltransferase/glycogen phosphorylase"/>
    <property type="match status" value="1"/>
</dbReference>
<dbReference type="EMBL" id="BAVS01000010">
    <property type="protein sequence ID" value="GAE93174.1"/>
    <property type="molecule type" value="Genomic_DNA"/>
</dbReference>
<keyword evidence="2" id="KW-0808">Transferase</keyword>